<dbReference type="GO" id="GO:0009279">
    <property type="term" value="C:cell outer membrane"/>
    <property type="evidence" value="ECO:0007669"/>
    <property type="project" value="UniProtKB-SubCell"/>
</dbReference>
<gene>
    <name evidence="13" type="ORF">FHR99_001377</name>
</gene>
<keyword evidence="7" id="KW-0653">Protein transport</keyword>
<evidence type="ECO:0000256" key="9">
    <source>
        <dbReference type="ARBA" id="ARBA00023139"/>
    </source>
</evidence>
<dbReference type="EMBL" id="JACHWY010000001">
    <property type="protein sequence ID" value="MBB3047141.1"/>
    <property type="molecule type" value="Genomic_DNA"/>
</dbReference>
<evidence type="ECO:0000256" key="2">
    <source>
        <dbReference type="ARBA" id="ARBA00009696"/>
    </source>
</evidence>
<comment type="subunit">
    <text evidence="3">Monomer.</text>
</comment>
<evidence type="ECO:0000256" key="12">
    <source>
        <dbReference type="ARBA" id="ARBA00023288"/>
    </source>
</evidence>
<sequence length="183" mass="20217">MKPLLLLVAATVLAACSTTPDSQPTDTDSAHWSVSGKVGIWANGERETANFDWQNCAQRYRIRLSGPLGMGAAIIEGNDQEVSLQRGGEATVYADTPEELLAALGWIMPVSALRYWLHGDPDPRAPSRQLTSSNNYPSLEQHGWLVEYAAGDLLPTKVNMTHHSARLKWLLRDWQTFETCPLS</sequence>
<keyword evidence="10" id="KW-0143">Chaperone</keyword>
<comment type="similarity">
    <text evidence="2">Belongs to the LolB family.</text>
</comment>
<evidence type="ECO:0000313" key="13">
    <source>
        <dbReference type="EMBL" id="MBB3047141.1"/>
    </source>
</evidence>
<evidence type="ECO:0000256" key="10">
    <source>
        <dbReference type="ARBA" id="ARBA00023186"/>
    </source>
</evidence>
<evidence type="ECO:0000256" key="3">
    <source>
        <dbReference type="ARBA" id="ARBA00011245"/>
    </source>
</evidence>
<dbReference type="GO" id="GO:0015031">
    <property type="term" value="P:protein transport"/>
    <property type="evidence" value="ECO:0007669"/>
    <property type="project" value="UniProtKB-KW"/>
</dbReference>
<reference evidence="13 14" key="1">
    <citation type="submission" date="2020-08" db="EMBL/GenBank/DDBJ databases">
        <title>Genomic Encyclopedia of Type Strains, Phase III (KMG-III): the genomes of soil and plant-associated and newly described type strains.</title>
        <authorList>
            <person name="Whitman W."/>
        </authorList>
    </citation>
    <scope>NUCLEOTIDE SEQUENCE [LARGE SCALE GENOMIC DNA]</scope>
    <source>
        <strain evidence="13 14">CECT 8654</strain>
    </source>
</reference>
<keyword evidence="14" id="KW-1185">Reference proteome</keyword>
<comment type="caution">
    <text evidence="13">The sequence shown here is derived from an EMBL/GenBank/DDBJ whole genome shotgun (WGS) entry which is preliminary data.</text>
</comment>
<name>A0A7W4W475_9GAMM</name>
<evidence type="ECO:0000256" key="7">
    <source>
        <dbReference type="ARBA" id="ARBA00022927"/>
    </source>
</evidence>
<dbReference type="Proteomes" id="UP000537130">
    <property type="component" value="Unassembled WGS sequence"/>
</dbReference>
<keyword evidence="12 13" id="KW-0449">Lipoprotein</keyword>
<dbReference type="CDD" id="cd16326">
    <property type="entry name" value="LolB"/>
    <property type="match status" value="1"/>
</dbReference>
<evidence type="ECO:0000256" key="5">
    <source>
        <dbReference type="ARBA" id="ARBA00022448"/>
    </source>
</evidence>
<dbReference type="RefSeq" id="WP_183409781.1">
    <property type="nucleotide sequence ID" value="NZ_JACHWY010000001.1"/>
</dbReference>
<comment type="subcellular location">
    <subcellularLocation>
        <location evidence="1">Cell outer membrane</location>
        <topology evidence="1">Lipid-anchor</topology>
    </subcellularLocation>
</comment>
<keyword evidence="6" id="KW-0732">Signal</keyword>
<dbReference type="InterPro" id="IPR004565">
    <property type="entry name" value="OM_lipoprot_LolB"/>
</dbReference>
<dbReference type="Pfam" id="PF03550">
    <property type="entry name" value="LolB"/>
    <property type="match status" value="1"/>
</dbReference>
<keyword evidence="9" id="KW-0564">Palmitate</keyword>
<evidence type="ECO:0000256" key="8">
    <source>
        <dbReference type="ARBA" id="ARBA00023136"/>
    </source>
</evidence>
<dbReference type="Gene3D" id="2.50.20.10">
    <property type="entry name" value="Lipoprotein localisation LolA/LolB/LppX"/>
    <property type="match status" value="1"/>
</dbReference>
<keyword evidence="5" id="KW-0813">Transport</keyword>
<dbReference type="InterPro" id="IPR029046">
    <property type="entry name" value="LolA/LolB/LppX"/>
</dbReference>
<keyword evidence="8" id="KW-0472">Membrane</keyword>
<evidence type="ECO:0000256" key="11">
    <source>
        <dbReference type="ARBA" id="ARBA00023237"/>
    </source>
</evidence>
<evidence type="ECO:0000313" key="14">
    <source>
        <dbReference type="Proteomes" id="UP000537130"/>
    </source>
</evidence>
<dbReference type="AlphaFoldDB" id="A0A7W4W475"/>
<protein>
    <recommendedName>
        <fullName evidence="4">Outer-membrane lipoprotein LolB</fullName>
    </recommendedName>
</protein>
<proteinExistence type="inferred from homology"/>
<dbReference type="NCBIfam" id="TIGR00548">
    <property type="entry name" value="lolB"/>
    <property type="match status" value="1"/>
</dbReference>
<evidence type="ECO:0000256" key="6">
    <source>
        <dbReference type="ARBA" id="ARBA00022729"/>
    </source>
</evidence>
<organism evidence="13 14">
    <name type="scientific">Litorivivens lipolytica</name>
    <dbReference type="NCBI Taxonomy" id="1524264"/>
    <lineage>
        <taxon>Bacteria</taxon>
        <taxon>Pseudomonadati</taxon>
        <taxon>Pseudomonadota</taxon>
        <taxon>Gammaproteobacteria</taxon>
        <taxon>Litorivivens</taxon>
    </lineage>
</organism>
<accession>A0A7W4W475</accession>
<evidence type="ECO:0000256" key="1">
    <source>
        <dbReference type="ARBA" id="ARBA00004459"/>
    </source>
</evidence>
<dbReference type="PROSITE" id="PS51257">
    <property type="entry name" value="PROKAR_LIPOPROTEIN"/>
    <property type="match status" value="1"/>
</dbReference>
<keyword evidence="11" id="KW-0998">Cell outer membrane</keyword>
<evidence type="ECO:0000256" key="4">
    <source>
        <dbReference type="ARBA" id="ARBA00016202"/>
    </source>
</evidence>
<dbReference type="SUPFAM" id="SSF89392">
    <property type="entry name" value="Prokaryotic lipoproteins and lipoprotein localization factors"/>
    <property type="match status" value="1"/>
</dbReference>